<feature type="transmembrane region" description="Helical" evidence="5">
    <location>
        <begin position="88"/>
        <end position="112"/>
    </location>
</feature>
<keyword evidence="6" id="KW-1185">Reference proteome</keyword>
<evidence type="ECO:0000313" key="7">
    <source>
        <dbReference type="WBParaSite" id="EN70_6961"/>
    </source>
</evidence>
<dbReference type="PANTHER" id="PTHR46561">
    <property type="entry name" value="SERPENTINE RECEPTOR, CLASS AB (CLASS A-LIKE)-RELATED"/>
    <property type="match status" value="1"/>
</dbReference>
<reference evidence="6" key="1">
    <citation type="submission" date="2012-04" db="EMBL/GenBank/DDBJ databases">
        <title>The Genome Sequence of Loa loa.</title>
        <authorList>
            <consortium name="The Broad Institute Genome Sequencing Platform"/>
            <consortium name="Broad Institute Genome Sequencing Center for Infectious Disease"/>
            <person name="Nutman T.B."/>
            <person name="Fink D.L."/>
            <person name="Russ C."/>
            <person name="Young S."/>
            <person name="Zeng Q."/>
            <person name="Gargeya S."/>
            <person name="Alvarado L."/>
            <person name="Berlin A."/>
            <person name="Chapman S.B."/>
            <person name="Chen Z."/>
            <person name="Freedman E."/>
            <person name="Gellesch M."/>
            <person name="Goldberg J."/>
            <person name="Griggs A."/>
            <person name="Gujja S."/>
            <person name="Heilman E.R."/>
            <person name="Heiman D."/>
            <person name="Howarth C."/>
            <person name="Mehta T."/>
            <person name="Neiman D."/>
            <person name="Pearson M."/>
            <person name="Roberts A."/>
            <person name="Saif S."/>
            <person name="Shea T."/>
            <person name="Shenoy N."/>
            <person name="Sisk P."/>
            <person name="Stolte C."/>
            <person name="Sykes S."/>
            <person name="White J."/>
            <person name="Yandava C."/>
            <person name="Haas B."/>
            <person name="Henn M.R."/>
            <person name="Nusbaum C."/>
            <person name="Birren B."/>
        </authorList>
    </citation>
    <scope>NUCLEOTIDE SEQUENCE [LARGE SCALE GENOMIC DNA]</scope>
</reference>
<dbReference type="GO" id="GO:0016020">
    <property type="term" value="C:membrane"/>
    <property type="evidence" value="ECO:0007669"/>
    <property type="project" value="UniProtKB-SubCell"/>
</dbReference>
<feature type="transmembrane region" description="Helical" evidence="5">
    <location>
        <begin position="48"/>
        <end position="68"/>
    </location>
</feature>
<evidence type="ECO:0000256" key="3">
    <source>
        <dbReference type="ARBA" id="ARBA00022989"/>
    </source>
</evidence>
<sequence>MNNILFPALRNVYYLGLVTLVVSTFFLSVERIIATLLYQTYERNTRRWISISVALSQWLLIIPLMYYHNHDEGHIYPYCAYELFDPQVMANIQLGVIAMQICSFVIIIMLWTHNNKKLLYRKCQNENVSVRYQLRENVSTSKLLVPLVAITTILLLTGALLHLVLPSGQTDNYWIIVDQLTTYCFCAEIQACFLPIVSIILAIILCHTSRTIRSSLFHLLGLERCIKHGGQNSINISPDEFIRRAYFDQLQRQWNDPPISWNDAMCNSLRYKSFRKVNSQQIK</sequence>
<dbReference type="Gene3D" id="1.20.1070.10">
    <property type="entry name" value="Rhodopsin 7-helix transmembrane proteins"/>
    <property type="match status" value="1"/>
</dbReference>
<organism evidence="6 7">
    <name type="scientific">Loa loa</name>
    <name type="common">Eye worm</name>
    <name type="synonym">Filaria loa</name>
    <dbReference type="NCBI Taxonomy" id="7209"/>
    <lineage>
        <taxon>Eukaryota</taxon>
        <taxon>Metazoa</taxon>
        <taxon>Ecdysozoa</taxon>
        <taxon>Nematoda</taxon>
        <taxon>Chromadorea</taxon>
        <taxon>Rhabditida</taxon>
        <taxon>Spirurina</taxon>
        <taxon>Spiruromorpha</taxon>
        <taxon>Filarioidea</taxon>
        <taxon>Onchocercidae</taxon>
        <taxon>Loa</taxon>
    </lineage>
</organism>
<comment type="subcellular location">
    <subcellularLocation>
        <location evidence="1">Membrane</location>
        <topology evidence="1">Multi-pass membrane protein</topology>
    </subcellularLocation>
</comment>
<accession>A0A1I7VW92</accession>
<evidence type="ECO:0000256" key="4">
    <source>
        <dbReference type="ARBA" id="ARBA00023136"/>
    </source>
</evidence>
<evidence type="ECO:0000256" key="5">
    <source>
        <dbReference type="SAM" id="Phobius"/>
    </source>
</evidence>
<keyword evidence="4 5" id="KW-0472">Membrane</keyword>
<dbReference type="WBParaSite" id="EN70_6961">
    <property type="protein sequence ID" value="EN70_6961"/>
    <property type="gene ID" value="EN70_6961"/>
</dbReference>
<dbReference type="InterPro" id="IPR053286">
    <property type="entry name" value="Nematode_rcpt-like_srab"/>
</dbReference>
<evidence type="ECO:0000313" key="6">
    <source>
        <dbReference type="Proteomes" id="UP000095285"/>
    </source>
</evidence>
<feature type="transmembrane region" description="Helical" evidence="5">
    <location>
        <begin position="180"/>
        <end position="206"/>
    </location>
</feature>
<keyword evidence="2 5" id="KW-0812">Transmembrane</keyword>
<evidence type="ECO:0000256" key="1">
    <source>
        <dbReference type="ARBA" id="ARBA00004141"/>
    </source>
</evidence>
<name>A0A1I7VW92_LOALO</name>
<dbReference type="PANTHER" id="PTHR46561:SF11">
    <property type="entry name" value="SERPENTINE RECEPTOR CLASS ALPHA_BETA-14"/>
    <property type="match status" value="1"/>
</dbReference>
<dbReference type="Pfam" id="PF10292">
    <property type="entry name" value="7TM_GPCR_Srab"/>
    <property type="match status" value="1"/>
</dbReference>
<protein>
    <submittedName>
        <fullName evidence="7">G_PROTEIN_RECEP_F1_2 domain-containing protein</fullName>
    </submittedName>
</protein>
<reference evidence="7" key="2">
    <citation type="submission" date="2016-11" db="UniProtKB">
        <authorList>
            <consortium name="WormBaseParasite"/>
        </authorList>
    </citation>
    <scope>IDENTIFICATION</scope>
</reference>
<evidence type="ECO:0000256" key="2">
    <source>
        <dbReference type="ARBA" id="ARBA00022692"/>
    </source>
</evidence>
<dbReference type="InterPro" id="IPR019408">
    <property type="entry name" value="7TM_GPCR_serpentine_rcpt_Srab"/>
</dbReference>
<feature type="transmembrane region" description="Helical" evidence="5">
    <location>
        <begin position="12"/>
        <end position="36"/>
    </location>
</feature>
<keyword evidence="3 5" id="KW-1133">Transmembrane helix</keyword>
<dbReference type="AlphaFoldDB" id="A0A1I7VW92"/>
<proteinExistence type="predicted"/>
<dbReference type="Proteomes" id="UP000095285">
    <property type="component" value="Unassembled WGS sequence"/>
</dbReference>
<feature type="transmembrane region" description="Helical" evidence="5">
    <location>
        <begin position="143"/>
        <end position="165"/>
    </location>
</feature>